<dbReference type="GO" id="GO:0009307">
    <property type="term" value="P:DNA restriction-modification system"/>
    <property type="evidence" value="ECO:0007669"/>
    <property type="project" value="UniProtKB-KW"/>
</dbReference>
<evidence type="ECO:0000256" key="3">
    <source>
        <dbReference type="ARBA" id="ARBA00023125"/>
    </source>
</evidence>
<dbReference type="Gene3D" id="1.10.287.1120">
    <property type="entry name" value="Bipartite methylase S protein"/>
    <property type="match status" value="1"/>
</dbReference>
<keyword evidence="2" id="KW-0680">Restriction system</keyword>
<dbReference type="Pfam" id="PF01420">
    <property type="entry name" value="Methylase_S"/>
    <property type="match status" value="2"/>
</dbReference>
<evidence type="ECO:0000256" key="1">
    <source>
        <dbReference type="ARBA" id="ARBA00010923"/>
    </source>
</evidence>
<evidence type="ECO:0000313" key="5">
    <source>
        <dbReference type="EMBL" id="NYS61052.1"/>
    </source>
</evidence>
<keyword evidence="5" id="KW-0255">Endonuclease</keyword>
<dbReference type="RefSeq" id="WP_179930371.1">
    <property type="nucleotide sequence ID" value="NZ_JACCDF010000007.1"/>
</dbReference>
<evidence type="ECO:0000313" key="6">
    <source>
        <dbReference type="Proteomes" id="UP000586119"/>
    </source>
</evidence>
<feature type="domain" description="Type I restriction modification DNA specificity" evidence="4">
    <location>
        <begin position="208"/>
        <end position="361"/>
    </location>
</feature>
<name>A0A7Z0LLD5_9GAMM</name>
<keyword evidence="5" id="KW-0540">Nuclease</keyword>
<protein>
    <submittedName>
        <fullName evidence="5">Restriction endonuclease subunit S</fullName>
    </submittedName>
</protein>
<organism evidence="5 6">
    <name type="scientific">Vreelandella salicampi</name>
    <dbReference type="NCBI Taxonomy" id="1449798"/>
    <lineage>
        <taxon>Bacteria</taxon>
        <taxon>Pseudomonadati</taxon>
        <taxon>Pseudomonadota</taxon>
        <taxon>Gammaproteobacteria</taxon>
        <taxon>Oceanospirillales</taxon>
        <taxon>Halomonadaceae</taxon>
        <taxon>Vreelandella</taxon>
    </lineage>
</organism>
<comment type="caution">
    <text evidence="5">The sequence shown here is derived from an EMBL/GenBank/DDBJ whole genome shotgun (WGS) entry which is preliminary data.</text>
</comment>
<dbReference type="GO" id="GO:0003677">
    <property type="term" value="F:DNA binding"/>
    <property type="evidence" value="ECO:0007669"/>
    <property type="project" value="UniProtKB-KW"/>
</dbReference>
<keyword evidence="5" id="KW-0378">Hydrolase</keyword>
<keyword evidence="3" id="KW-0238">DNA-binding</keyword>
<dbReference type="PANTHER" id="PTHR30408:SF12">
    <property type="entry name" value="TYPE I RESTRICTION ENZYME MJAVIII SPECIFICITY SUBUNIT"/>
    <property type="match status" value="1"/>
</dbReference>
<accession>A0A7Z0LLD5</accession>
<dbReference type="PANTHER" id="PTHR30408">
    <property type="entry name" value="TYPE-1 RESTRICTION ENZYME ECOKI SPECIFICITY PROTEIN"/>
    <property type="match status" value="1"/>
</dbReference>
<sequence length="394" mass="44799">MVPEGWKRASGEDIAEKITKGQSPKWQGFDYQDHGTLFVTSENVREGYLDISKPKYLPIAFNKKLKGSQLRKGDLLINIVGASIGRSCMFDLDVEHANINQAVCLFRTNPQVRSEYIIQYLQLPTTIDKLLGTQTESARPNLSLGDMRDFLFLVPPLSEQKKIAKILSTWDQTITATEHLLENSQQRKKALMQQLLTGKKRLPGFEGEWENSTLTQHCSVVTGNKDLQNKVEDGEYPFFVRSSNIERIDSYSFDGEAILIPGDGRVGEIFHYINGRFGFHQRVYKLSDFKGALGLFIYYYLKRFFKAEVIKNSVKATVDSLRMPVFTGMRIKLPSLEEQQLIIDVLSCSDKEIQAISRRLNLLRQEKKALMQQLLTGKQRVKGDAVSSTEEAVC</sequence>
<dbReference type="SUPFAM" id="SSF116734">
    <property type="entry name" value="DNA methylase specificity domain"/>
    <property type="match status" value="2"/>
</dbReference>
<dbReference type="InterPro" id="IPR000055">
    <property type="entry name" value="Restrct_endonuc_typeI_TRD"/>
</dbReference>
<dbReference type="AlphaFoldDB" id="A0A7Z0LLD5"/>
<evidence type="ECO:0000256" key="2">
    <source>
        <dbReference type="ARBA" id="ARBA00022747"/>
    </source>
</evidence>
<dbReference type="Proteomes" id="UP000586119">
    <property type="component" value="Unassembled WGS sequence"/>
</dbReference>
<keyword evidence="6" id="KW-1185">Reference proteome</keyword>
<feature type="domain" description="Type I restriction modification DNA specificity" evidence="4">
    <location>
        <begin position="3"/>
        <end position="181"/>
    </location>
</feature>
<gene>
    <name evidence="5" type="ORF">HZS81_09830</name>
</gene>
<dbReference type="GO" id="GO:0004519">
    <property type="term" value="F:endonuclease activity"/>
    <property type="evidence" value="ECO:0007669"/>
    <property type="project" value="UniProtKB-KW"/>
</dbReference>
<dbReference type="CDD" id="cd17246">
    <property type="entry name" value="RMtype1_S_SonII-TRD2-CR2_like"/>
    <property type="match status" value="1"/>
</dbReference>
<comment type="similarity">
    <text evidence="1">Belongs to the type-I restriction system S methylase family.</text>
</comment>
<dbReference type="InterPro" id="IPR044946">
    <property type="entry name" value="Restrct_endonuc_typeI_TRD_sf"/>
</dbReference>
<dbReference type="Gene3D" id="3.90.220.20">
    <property type="entry name" value="DNA methylase specificity domains"/>
    <property type="match status" value="2"/>
</dbReference>
<dbReference type="EMBL" id="JACCDF010000007">
    <property type="protein sequence ID" value="NYS61052.1"/>
    <property type="molecule type" value="Genomic_DNA"/>
</dbReference>
<dbReference type="InterPro" id="IPR052021">
    <property type="entry name" value="Type-I_RS_S_subunit"/>
</dbReference>
<reference evidence="5 6" key="1">
    <citation type="journal article" date="2015" name="Int. J. Syst. Evol. Microbiol.">
        <title>Halomonas salicampi sp. nov., a halotolerant and alkalitolerant bacterium isolated from a saltern soil.</title>
        <authorList>
            <person name="Lee J.C."/>
            <person name="Kim Y.S."/>
            <person name="Yun B.S."/>
            <person name="Whang K.S."/>
        </authorList>
    </citation>
    <scope>NUCLEOTIDE SEQUENCE [LARGE SCALE GENOMIC DNA]</scope>
    <source>
        <strain evidence="5 6">BH103</strain>
    </source>
</reference>
<proteinExistence type="inferred from homology"/>
<evidence type="ECO:0000259" key="4">
    <source>
        <dbReference type="Pfam" id="PF01420"/>
    </source>
</evidence>